<keyword evidence="2" id="KW-1185">Reference proteome</keyword>
<dbReference type="InterPro" id="IPR054438">
    <property type="entry name" value="Struct_cement_gp24/gp6"/>
</dbReference>
<reference evidence="1 2" key="1">
    <citation type="submission" date="2017-09" db="EMBL/GenBank/DDBJ databases">
        <title>Sphingomonas panjinensis sp.nov., isolated from oil-contaminated soil.</title>
        <authorList>
            <person name="Wang L."/>
            <person name="Chen L."/>
        </authorList>
    </citation>
    <scope>NUCLEOTIDE SEQUENCE [LARGE SCALE GENOMIC DNA]</scope>
    <source>
        <strain evidence="1 2">FW-11</strain>
    </source>
</reference>
<gene>
    <name evidence="1" type="ORF">CLG96_00180</name>
</gene>
<proteinExistence type="predicted"/>
<sequence length="142" mass="14338">MFQAAGYPGMHANMEAWNALTRTATATIAFGAPGQRNGDNGVAPLASGGEFIGLAVATHAVTVNGDLYVLGDTVPIADEGVWFGKADAAIAAGAALNWNSATGRWTTAATSGTIFAVQGAEADSAASGADAIFKVRLRRIPS</sequence>
<dbReference type="Proteomes" id="UP000244162">
    <property type="component" value="Unassembled WGS sequence"/>
</dbReference>
<dbReference type="Pfam" id="PF22758">
    <property type="entry name" value="Phage_cement"/>
    <property type="match status" value="1"/>
</dbReference>
<dbReference type="EMBL" id="NWBU01000003">
    <property type="protein sequence ID" value="PTQ13737.1"/>
    <property type="molecule type" value="Genomic_DNA"/>
</dbReference>
<protein>
    <recommendedName>
        <fullName evidence="3">DUF2190 domain-containing protein</fullName>
    </recommendedName>
</protein>
<evidence type="ECO:0000313" key="2">
    <source>
        <dbReference type="Proteomes" id="UP000244162"/>
    </source>
</evidence>
<comment type="caution">
    <text evidence="1">The sequence shown here is derived from an EMBL/GenBank/DDBJ whole genome shotgun (WGS) entry which is preliminary data.</text>
</comment>
<accession>A0A2T5G3E1</accession>
<organism evidence="1 2">
    <name type="scientific">Sphingomonas oleivorans</name>
    <dbReference type="NCBI Taxonomy" id="1735121"/>
    <lineage>
        <taxon>Bacteria</taxon>
        <taxon>Pseudomonadati</taxon>
        <taxon>Pseudomonadota</taxon>
        <taxon>Alphaproteobacteria</taxon>
        <taxon>Sphingomonadales</taxon>
        <taxon>Sphingomonadaceae</taxon>
        <taxon>Sphingomonas</taxon>
    </lineage>
</organism>
<dbReference type="AlphaFoldDB" id="A0A2T5G3E1"/>
<evidence type="ECO:0000313" key="1">
    <source>
        <dbReference type="EMBL" id="PTQ13737.1"/>
    </source>
</evidence>
<evidence type="ECO:0008006" key="3">
    <source>
        <dbReference type="Google" id="ProtNLM"/>
    </source>
</evidence>
<name>A0A2T5G3E1_9SPHN</name>